<dbReference type="Gene3D" id="2.160.10.10">
    <property type="entry name" value="Hexapeptide repeat proteins"/>
    <property type="match status" value="1"/>
</dbReference>
<name>A0ABS7EHD4_9GAMM</name>
<evidence type="ECO:0000313" key="3">
    <source>
        <dbReference type="Proteomes" id="UP001166251"/>
    </source>
</evidence>
<dbReference type="SUPFAM" id="SSF51161">
    <property type="entry name" value="Trimeric LpxA-like enzymes"/>
    <property type="match status" value="1"/>
</dbReference>
<dbReference type="RefSeq" id="WP_220104388.1">
    <property type="nucleotide sequence ID" value="NZ_JAHZSS010000013.1"/>
</dbReference>
<feature type="transmembrane region" description="Helical" evidence="1">
    <location>
        <begin position="7"/>
        <end position="27"/>
    </location>
</feature>
<sequence>MKVVIKPIFFAITAILISPVTFCYFALAQIANRDELISSFSQLLSLLPGKISCYLRSGFYRFTLTSCSPDAIICFGTLLSQRDTEIGSGAYIGPQCNIGRSSIGKNTLLGSGVHIMSGKGQHKFDDLSTPIREQGGSFEKVSIGENCWLGNGTLVMANIGNNCIVGAGSVVTKALPANSIAHGNPCHVVQYRRNEHG</sequence>
<evidence type="ECO:0000313" key="2">
    <source>
        <dbReference type="EMBL" id="MBW8191639.1"/>
    </source>
</evidence>
<keyword evidence="2" id="KW-0808">Transferase</keyword>
<keyword evidence="1" id="KW-0472">Membrane</keyword>
<gene>
    <name evidence="2" type="ORF">K0504_11375</name>
</gene>
<proteinExistence type="predicted"/>
<comment type="caution">
    <text evidence="2">The sequence shown here is derived from an EMBL/GenBank/DDBJ whole genome shotgun (WGS) entry which is preliminary data.</text>
</comment>
<dbReference type="EMBL" id="JAHZSS010000013">
    <property type="protein sequence ID" value="MBW8191639.1"/>
    <property type="molecule type" value="Genomic_DNA"/>
</dbReference>
<evidence type="ECO:0000256" key="1">
    <source>
        <dbReference type="SAM" id="Phobius"/>
    </source>
</evidence>
<accession>A0ABS7EHD4</accession>
<organism evidence="2 3">
    <name type="scientific">Neiella holothuriorum</name>
    <dbReference type="NCBI Taxonomy" id="2870530"/>
    <lineage>
        <taxon>Bacteria</taxon>
        <taxon>Pseudomonadati</taxon>
        <taxon>Pseudomonadota</taxon>
        <taxon>Gammaproteobacteria</taxon>
        <taxon>Alteromonadales</taxon>
        <taxon>Echinimonadaceae</taxon>
        <taxon>Neiella</taxon>
    </lineage>
</organism>
<protein>
    <submittedName>
        <fullName evidence="2">Acyltransferase</fullName>
    </submittedName>
</protein>
<dbReference type="PANTHER" id="PTHR23416">
    <property type="entry name" value="SIALIC ACID SYNTHASE-RELATED"/>
    <property type="match status" value="1"/>
</dbReference>
<reference evidence="2" key="1">
    <citation type="submission" date="2021-07" db="EMBL/GenBank/DDBJ databases">
        <title>Neiella marina sp. nov., isolated from the intestinal content of sea cucumber Apostichopus japonicus.</title>
        <authorList>
            <person name="Bai X."/>
        </authorList>
    </citation>
    <scope>NUCLEOTIDE SEQUENCE</scope>
    <source>
        <strain evidence="2">126</strain>
    </source>
</reference>
<dbReference type="Pfam" id="PF14602">
    <property type="entry name" value="Hexapep_2"/>
    <property type="match status" value="1"/>
</dbReference>
<keyword evidence="1" id="KW-1133">Transmembrane helix</keyword>
<dbReference type="PANTHER" id="PTHR23416:SF78">
    <property type="entry name" value="LIPOPOLYSACCHARIDE BIOSYNTHESIS O-ACETYL TRANSFERASE WBBJ-RELATED"/>
    <property type="match status" value="1"/>
</dbReference>
<keyword evidence="2" id="KW-0012">Acyltransferase</keyword>
<dbReference type="InterPro" id="IPR011004">
    <property type="entry name" value="Trimer_LpxA-like_sf"/>
</dbReference>
<keyword evidence="1" id="KW-0812">Transmembrane</keyword>
<dbReference type="Proteomes" id="UP001166251">
    <property type="component" value="Unassembled WGS sequence"/>
</dbReference>
<dbReference type="InterPro" id="IPR051159">
    <property type="entry name" value="Hexapeptide_acetyltransf"/>
</dbReference>
<keyword evidence="3" id="KW-1185">Reference proteome</keyword>
<dbReference type="GO" id="GO:0016746">
    <property type="term" value="F:acyltransferase activity"/>
    <property type="evidence" value="ECO:0007669"/>
    <property type="project" value="UniProtKB-KW"/>
</dbReference>
<dbReference type="InterPro" id="IPR001451">
    <property type="entry name" value="Hexapep"/>
</dbReference>
<dbReference type="CDD" id="cd04647">
    <property type="entry name" value="LbH_MAT_like"/>
    <property type="match status" value="1"/>
</dbReference>